<dbReference type="OrthoDB" id="5355007at2759"/>
<gene>
    <name evidence="2" type="ORF">CHGG_03011</name>
</gene>
<dbReference type="EMBL" id="CH408030">
    <property type="protein sequence ID" value="EAQ91076.1"/>
    <property type="molecule type" value="Genomic_DNA"/>
</dbReference>
<evidence type="ECO:0000313" key="3">
    <source>
        <dbReference type="Proteomes" id="UP000001056"/>
    </source>
</evidence>
<dbReference type="RefSeq" id="XP_001229527.1">
    <property type="nucleotide sequence ID" value="XM_001229526.1"/>
</dbReference>
<feature type="compositionally biased region" description="Low complexity" evidence="1">
    <location>
        <begin position="100"/>
        <end position="122"/>
    </location>
</feature>
<dbReference type="STRING" id="306901.Q2H9U3"/>
<dbReference type="OMA" id="NWPTLIQ"/>
<feature type="compositionally biased region" description="Low complexity" evidence="1">
    <location>
        <begin position="130"/>
        <end position="147"/>
    </location>
</feature>
<feature type="region of interest" description="Disordered" evidence="1">
    <location>
        <begin position="95"/>
        <end position="157"/>
    </location>
</feature>
<protein>
    <submittedName>
        <fullName evidence="2">Uncharacterized protein</fullName>
    </submittedName>
</protein>
<proteinExistence type="predicted"/>
<dbReference type="VEuPathDB" id="FungiDB:CHGG_03011"/>
<evidence type="ECO:0000313" key="2">
    <source>
        <dbReference type="EMBL" id="EAQ91076.1"/>
    </source>
</evidence>
<keyword evidence="3" id="KW-1185">Reference proteome</keyword>
<dbReference type="GeneID" id="4388605"/>
<sequence length="186" mass="18983">MASQNPTTPVKVPSSAASYTAATLDPDLRSQINSLLIKDGHVTKIQESLLHALHSHKSNWPTAVQNHALSLLRSGEVTSFPALLRRVLEDVRQDTTFSPNGTAATATNGTSSSKAAANGTSSEENGTPVANGSGSKTNGAAAAANNGTGAGGRPSLAVPSTVVDEALKVTRDCLDSVCEMDESGAT</sequence>
<dbReference type="InParanoid" id="Q2H9U3"/>
<dbReference type="Proteomes" id="UP000001056">
    <property type="component" value="Unassembled WGS sequence"/>
</dbReference>
<reference evidence="3" key="1">
    <citation type="journal article" date="2015" name="Genome Announc.">
        <title>Draft genome sequence of the cellulolytic fungus Chaetomium globosum.</title>
        <authorList>
            <person name="Cuomo C.A."/>
            <person name="Untereiner W.A."/>
            <person name="Ma L.-J."/>
            <person name="Grabherr M."/>
            <person name="Birren B.W."/>
        </authorList>
    </citation>
    <scope>NUCLEOTIDE SEQUENCE [LARGE SCALE GENOMIC DNA]</scope>
    <source>
        <strain evidence="3">ATCC 6205 / CBS 148.51 / DSM 1962 / NBRC 6347 / NRRL 1970</strain>
    </source>
</reference>
<accession>Q2H9U3</accession>
<dbReference type="eggNOG" id="ENOG502T2QC">
    <property type="taxonomic scope" value="Eukaryota"/>
</dbReference>
<name>Q2H9U3_CHAGB</name>
<organism evidence="2 3">
    <name type="scientific">Chaetomium globosum (strain ATCC 6205 / CBS 148.51 / DSM 1962 / NBRC 6347 / NRRL 1970)</name>
    <name type="common">Soil fungus</name>
    <dbReference type="NCBI Taxonomy" id="306901"/>
    <lineage>
        <taxon>Eukaryota</taxon>
        <taxon>Fungi</taxon>
        <taxon>Dikarya</taxon>
        <taxon>Ascomycota</taxon>
        <taxon>Pezizomycotina</taxon>
        <taxon>Sordariomycetes</taxon>
        <taxon>Sordariomycetidae</taxon>
        <taxon>Sordariales</taxon>
        <taxon>Chaetomiaceae</taxon>
        <taxon>Chaetomium</taxon>
    </lineage>
</organism>
<dbReference type="AlphaFoldDB" id="Q2H9U3"/>
<evidence type="ECO:0000256" key="1">
    <source>
        <dbReference type="SAM" id="MobiDB-lite"/>
    </source>
</evidence>
<dbReference type="HOGENOM" id="CLU_097996_0_0_1"/>